<organism evidence="4 5">
    <name type="scientific">Vitis vinifera</name>
    <name type="common">Grape</name>
    <dbReference type="NCBI Taxonomy" id="29760"/>
    <lineage>
        <taxon>Eukaryota</taxon>
        <taxon>Viridiplantae</taxon>
        <taxon>Streptophyta</taxon>
        <taxon>Embryophyta</taxon>
        <taxon>Tracheophyta</taxon>
        <taxon>Spermatophyta</taxon>
        <taxon>Magnoliopsida</taxon>
        <taxon>eudicotyledons</taxon>
        <taxon>Gunneridae</taxon>
        <taxon>Pentapetalae</taxon>
        <taxon>rosids</taxon>
        <taxon>Vitales</taxon>
        <taxon>Vitaceae</taxon>
        <taxon>Viteae</taxon>
        <taxon>Vitis</taxon>
    </lineage>
</organism>
<evidence type="ECO:0000256" key="1">
    <source>
        <dbReference type="SAM" id="Coils"/>
    </source>
</evidence>
<dbReference type="PANTHER" id="PTHR21596">
    <property type="entry name" value="RIBONUCLEASE P SUBUNIT P38"/>
    <property type="match status" value="1"/>
</dbReference>
<dbReference type="Proteomes" id="UP001227230">
    <property type="component" value="Chromosome 6"/>
</dbReference>
<evidence type="ECO:0000256" key="2">
    <source>
        <dbReference type="SAM" id="MobiDB-lite"/>
    </source>
</evidence>
<feature type="coiled-coil region" evidence="1">
    <location>
        <begin position="100"/>
        <end position="168"/>
    </location>
</feature>
<dbReference type="PANTHER" id="PTHR21596:SF23">
    <property type="entry name" value="FACTOR OF DNA METHYLATION 4"/>
    <property type="match status" value="1"/>
</dbReference>
<gene>
    <name evidence="4" type="ORF">VitviT2T_008168</name>
</gene>
<feature type="domain" description="Factor of DNA methylation 1-5/IDN2" evidence="3">
    <location>
        <begin position="175"/>
        <end position="247"/>
    </location>
</feature>
<dbReference type="EMBL" id="CP126653">
    <property type="protein sequence ID" value="WJZ88906.1"/>
    <property type="molecule type" value="Genomic_DNA"/>
</dbReference>
<proteinExistence type="predicted"/>
<protein>
    <recommendedName>
        <fullName evidence="3">Factor of DNA methylation 1-5/IDN2 domain-containing protein</fullName>
    </recommendedName>
</protein>
<dbReference type="InterPro" id="IPR045177">
    <property type="entry name" value="FDM1-5/IDN2"/>
</dbReference>
<dbReference type="Pfam" id="PF03469">
    <property type="entry name" value="XH"/>
    <property type="match status" value="1"/>
</dbReference>
<evidence type="ECO:0000313" key="4">
    <source>
        <dbReference type="EMBL" id="WJZ88906.1"/>
    </source>
</evidence>
<keyword evidence="5" id="KW-1185">Reference proteome</keyword>
<evidence type="ECO:0000313" key="5">
    <source>
        <dbReference type="Proteomes" id="UP001227230"/>
    </source>
</evidence>
<evidence type="ECO:0000259" key="3">
    <source>
        <dbReference type="Pfam" id="PF03469"/>
    </source>
</evidence>
<reference evidence="4 5" key="1">
    <citation type="journal article" date="2023" name="Hortic Res">
        <title>The complete reference genome for grapevine (Vitis vinifera L.) genetics and breeding.</title>
        <authorList>
            <person name="Shi X."/>
            <person name="Cao S."/>
            <person name="Wang X."/>
            <person name="Huang S."/>
            <person name="Wang Y."/>
            <person name="Liu Z."/>
            <person name="Liu W."/>
            <person name="Leng X."/>
            <person name="Peng Y."/>
            <person name="Wang N."/>
            <person name="Wang Y."/>
            <person name="Ma Z."/>
            <person name="Xu X."/>
            <person name="Zhang F."/>
            <person name="Xue H."/>
            <person name="Zhong H."/>
            <person name="Wang Y."/>
            <person name="Zhang K."/>
            <person name="Velt A."/>
            <person name="Avia K."/>
            <person name="Holtgrawe D."/>
            <person name="Grimplet J."/>
            <person name="Matus J.T."/>
            <person name="Ware D."/>
            <person name="Wu X."/>
            <person name="Wang H."/>
            <person name="Liu C."/>
            <person name="Fang Y."/>
            <person name="Rustenholz C."/>
            <person name="Cheng Z."/>
            <person name="Xiao H."/>
            <person name="Zhou Y."/>
        </authorList>
    </citation>
    <scope>NUCLEOTIDE SEQUENCE [LARGE SCALE GENOMIC DNA]</scope>
    <source>
        <strain evidence="5">cv. Pinot noir / PN40024</strain>
        <tissue evidence="4">Leaf</tissue>
    </source>
</reference>
<name>A0ABY9C1G3_VITVI</name>
<feature type="region of interest" description="Disordered" evidence="2">
    <location>
        <begin position="1"/>
        <end position="23"/>
    </location>
</feature>
<keyword evidence="1" id="KW-0175">Coiled coil</keyword>
<accession>A0ABY9C1G3</accession>
<dbReference type="InterPro" id="IPR005379">
    <property type="entry name" value="FDM1-5/IDN2_XH"/>
</dbReference>
<sequence>MADAEEKGTFEPVPANGDDHFPFQSWKSLSPEFTRIRKVQKRAREAWEKMLLDHDSIAAKLESRWKLLEYQAKLLKKREDQFHVEEHRWILEKERNWTQISELKRANRELLRLDEDQKRENDRLHERIMELKKEPEDKQALELEIKRMKELNETLLVKEQKSNEEQSEVRRLLITEIIDEEDEKLKALKSEYGYKVYVAVTNALTEINKYKPISRYENKELWNHREGRKATLREVVSHMLEQWRLYAQKRY</sequence>